<keyword evidence="1" id="KW-0472">Membrane</keyword>
<keyword evidence="1" id="KW-1133">Transmembrane helix</keyword>
<feature type="transmembrane region" description="Helical" evidence="1">
    <location>
        <begin position="56"/>
        <end position="74"/>
    </location>
</feature>
<reference evidence="2" key="1">
    <citation type="submission" date="2021-04" db="EMBL/GenBank/DDBJ databases">
        <title>Isolation of p-tert-butylphenol degrading bacteria Sphingobium phenoxybenzoativorans Tas13 from active sludge.</title>
        <authorList>
            <person name="Li Y."/>
        </authorList>
    </citation>
    <scope>NUCLEOTIDE SEQUENCE</scope>
    <source>
        <strain evidence="2">Tas13</strain>
    </source>
</reference>
<dbReference type="KEGG" id="spph:KFK14_11245"/>
<accession>A0A975KAN3</accession>
<dbReference type="RefSeq" id="WP_212610854.1">
    <property type="nucleotide sequence ID" value="NZ_CP073910.1"/>
</dbReference>
<dbReference type="EMBL" id="CP073910">
    <property type="protein sequence ID" value="QUT07904.1"/>
    <property type="molecule type" value="Genomic_DNA"/>
</dbReference>
<name>A0A975KAN3_9SPHN</name>
<keyword evidence="3" id="KW-1185">Reference proteome</keyword>
<organism evidence="2 3">
    <name type="scientific">Sphingobium phenoxybenzoativorans</name>
    <dbReference type="NCBI Taxonomy" id="1592790"/>
    <lineage>
        <taxon>Bacteria</taxon>
        <taxon>Pseudomonadati</taxon>
        <taxon>Pseudomonadota</taxon>
        <taxon>Alphaproteobacteria</taxon>
        <taxon>Sphingomonadales</taxon>
        <taxon>Sphingomonadaceae</taxon>
        <taxon>Sphingobium</taxon>
    </lineage>
</organism>
<evidence type="ECO:0000313" key="3">
    <source>
        <dbReference type="Proteomes" id="UP000681425"/>
    </source>
</evidence>
<evidence type="ECO:0000313" key="2">
    <source>
        <dbReference type="EMBL" id="QUT07904.1"/>
    </source>
</evidence>
<evidence type="ECO:0000256" key="1">
    <source>
        <dbReference type="SAM" id="Phobius"/>
    </source>
</evidence>
<gene>
    <name evidence="2" type="ORF">KFK14_11245</name>
</gene>
<protein>
    <submittedName>
        <fullName evidence="2">Uncharacterized protein</fullName>
    </submittedName>
</protein>
<dbReference type="Proteomes" id="UP000681425">
    <property type="component" value="Chromosome"/>
</dbReference>
<dbReference type="AlphaFoldDB" id="A0A975KAN3"/>
<proteinExistence type="predicted"/>
<keyword evidence="1" id="KW-0812">Transmembrane</keyword>
<sequence length="83" mass="9279">MIDHARLACLAVWSVLLIWAVLGARYSPLRLIIAFQCFSAIGFMARRIFAPNDTALWIGCYVLSALVAFGFFYVGRAYDNGSR</sequence>